<accession>A0A9P5YS19</accession>
<name>A0A9P5YS19_9AGAR</name>
<evidence type="ECO:0000313" key="2">
    <source>
        <dbReference type="EMBL" id="KAF9473685.1"/>
    </source>
</evidence>
<keyword evidence="3" id="KW-1185">Reference proteome</keyword>
<dbReference type="Gene3D" id="3.30.710.10">
    <property type="entry name" value="Potassium Channel Kv1.1, Chain A"/>
    <property type="match status" value="1"/>
</dbReference>
<comment type="caution">
    <text evidence="2">The sequence shown here is derived from an EMBL/GenBank/DDBJ whole genome shotgun (WGS) entry which is preliminary data.</text>
</comment>
<dbReference type="AlphaFoldDB" id="A0A9P5YS19"/>
<dbReference type="Proteomes" id="UP000807469">
    <property type="component" value="Unassembled WGS sequence"/>
</dbReference>
<feature type="transmembrane region" description="Helical" evidence="1">
    <location>
        <begin position="159"/>
        <end position="178"/>
    </location>
</feature>
<evidence type="ECO:0008006" key="4">
    <source>
        <dbReference type="Google" id="ProtNLM"/>
    </source>
</evidence>
<dbReference type="InterPro" id="IPR011333">
    <property type="entry name" value="SKP1/BTB/POZ_sf"/>
</dbReference>
<proteinExistence type="predicted"/>
<evidence type="ECO:0000256" key="1">
    <source>
        <dbReference type="SAM" id="Phobius"/>
    </source>
</evidence>
<dbReference type="OrthoDB" id="3184970at2759"/>
<keyword evidence="1" id="KW-0812">Transmembrane</keyword>
<protein>
    <recommendedName>
        <fullName evidence="4">BTB domain-containing protein</fullName>
    </recommendedName>
</protein>
<keyword evidence="1" id="KW-0472">Membrane</keyword>
<evidence type="ECO:0000313" key="3">
    <source>
        <dbReference type="Proteomes" id="UP000807469"/>
    </source>
</evidence>
<gene>
    <name evidence="2" type="ORF">BDN70DRAFT_816873</name>
</gene>
<feature type="non-terminal residue" evidence="2">
    <location>
        <position position="1"/>
    </location>
</feature>
<sequence length="203" mass="22484">SAASADVTFISSDNTIFKLHSTHLNSGSAGFATPQKLDGSEPAQLPEPAKVLEILFQFIEPPPEAYGYRQPSVVEIEQSLFFQVAEAAEKYVVYSAMSNCITYMRQLTTTKPVEVLNHCTKHGYTDLADAAASQLLGVSLSTIAVNIHSPDVLRRWVSVSYPFICSVFFTYSIVKLVYYDKYHDVQRSGMRGARVPKFSSITI</sequence>
<keyword evidence="1" id="KW-1133">Transmembrane helix</keyword>
<dbReference type="EMBL" id="MU155424">
    <property type="protein sequence ID" value="KAF9473685.1"/>
    <property type="molecule type" value="Genomic_DNA"/>
</dbReference>
<reference evidence="2" key="1">
    <citation type="submission" date="2020-11" db="EMBL/GenBank/DDBJ databases">
        <authorList>
            <consortium name="DOE Joint Genome Institute"/>
            <person name="Ahrendt S."/>
            <person name="Riley R."/>
            <person name="Andreopoulos W."/>
            <person name="Labutti K."/>
            <person name="Pangilinan J."/>
            <person name="Ruiz-Duenas F.J."/>
            <person name="Barrasa J.M."/>
            <person name="Sanchez-Garcia M."/>
            <person name="Camarero S."/>
            <person name="Miyauchi S."/>
            <person name="Serrano A."/>
            <person name="Linde D."/>
            <person name="Babiker R."/>
            <person name="Drula E."/>
            <person name="Ayuso-Fernandez I."/>
            <person name="Pacheco R."/>
            <person name="Padilla G."/>
            <person name="Ferreira P."/>
            <person name="Barriuso J."/>
            <person name="Kellner H."/>
            <person name="Castanera R."/>
            <person name="Alfaro M."/>
            <person name="Ramirez L."/>
            <person name="Pisabarro A.G."/>
            <person name="Kuo A."/>
            <person name="Tritt A."/>
            <person name="Lipzen A."/>
            <person name="He G."/>
            <person name="Yan M."/>
            <person name="Ng V."/>
            <person name="Cullen D."/>
            <person name="Martin F."/>
            <person name="Rosso M.-N."/>
            <person name="Henrissat B."/>
            <person name="Hibbett D."/>
            <person name="Martinez A.T."/>
            <person name="Grigoriev I.V."/>
        </authorList>
    </citation>
    <scope>NUCLEOTIDE SEQUENCE</scope>
    <source>
        <strain evidence="2">CIRM-BRFM 674</strain>
    </source>
</reference>
<organism evidence="2 3">
    <name type="scientific">Pholiota conissans</name>
    <dbReference type="NCBI Taxonomy" id="109636"/>
    <lineage>
        <taxon>Eukaryota</taxon>
        <taxon>Fungi</taxon>
        <taxon>Dikarya</taxon>
        <taxon>Basidiomycota</taxon>
        <taxon>Agaricomycotina</taxon>
        <taxon>Agaricomycetes</taxon>
        <taxon>Agaricomycetidae</taxon>
        <taxon>Agaricales</taxon>
        <taxon>Agaricineae</taxon>
        <taxon>Strophariaceae</taxon>
        <taxon>Pholiota</taxon>
    </lineage>
</organism>